<protein>
    <recommendedName>
        <fullName evidence="3">peptide-methionine (R)-S-oxide reductase</fullName>
        <ecNumber evidence="3">1.8.4.12</ecNumber>
    </recommendedName>
</protein>
<dbReference type="InterPro" id="IPR011057">
    <property type="entry name" value="Mss4-like_sf"/>
</dbReference>
<dbReference type="InterPro" id="IPR028427">
    <property type="entry name" value="Met_Sox_Rdtase_MsrB"/>
</dbReference>
<dbReference type="PROSITE" id="PS51790">
    <property type="entry name" value="MSRB"/>
    <property type="match status" value="1"/>
</dbReference>
<evidence type="ECO:0000313" key="11">
    <source>
        <dbReference type="EMBL" id="TNJ40099.1"/>
    </source>
</evidence>
<accession>A0A5C4SAX7</accession>
<dbReference type="PROSITE" id="PS51257">
    <property type="entry name" value="PROKAR_LIPOPROTEIN"/>
    <property type="match status" value="1"/>
</dbReference>
<keyword evidence="12" id="KW-1185">Reference proteome</keyword>
<dbReference type="EC" id="1.8.4.12" evidence="3"/>
<feature type="domain" description="MsrB" evidence="10">
    <location>
        <begin position="56"/>
        <end position="178"/>
    </location>
</feature>
<comment type="similarity">
    <text evidence="2">Belongs to the MsrB Met sulfoxide reductase family.</text>
</comment>
<feature type="compositionally biased region" description="Polar residues" evidence="8">
    <location>
        <begin position="32"/>
        <end position="45"/>
    </location>
</feature>
<dbReference type="Pfam" id="PF01641">
    <property type="entry name" value="SelR"/>
    <property type="match status" value="1"/>
</dbReference>
<evidence type="ECO:0000256" key="7">
    <source>
        <dbReference type="ARBA" id="ARBA00048488"/>
    </source>
</evidence>
<dbReference type="OrthoDB" id="4174719at2"/>
<evidence type="ECO:0000256" key="9">
    <source>
        <dbReference type="SAM" id="SignalP"/>
    </source>
</evidence>
<dbReference type="NCBIfam" id="TIGR00357">
    <property type="entry name" value="peptide-methionine (R)-S-oxide reductase MsrB"/>
    <property type="match status" value="1"/>
</dbReference>
<feature type="region of interest" description="Disordered" evidence="8">
    <location>
        <begin position="25"/>
        <end position="45"/>
    </location>
</feature>
<gene>
    <name evidence="11" type="primary">msrB</name>
    <name evidence="11" type="ORF">FGF66_02085</name>
</gene>
<dbReference type="Gene3D" id="2.170.150.20">
    <property type="entry name" value="Peptide methionine sulfoxide reductase"/>
    <property type="match status" value="1"/>
</dbReference>
<dbReference type="GO" id="GO:0046872">
    <property type="term" value="F:metal ion binding"/>
    <property type="evidence" value="ECO:0007669"/>
    <property type="project" value="UniProtKB-KW"/>
</dbReference>
<feature type="chain" id="PRO_5022905002" description="peptide-methionine (R)-S-oxide reductase" evidence="9">
    <location>
        <begin position="20"/>
        <end position="186"/>
    </location>
</feature>
<reference evidence="11 12" key="1">
    <citation type="submission" date="2019-05" db="EMBL/GenBank/DDBJ databases">
        <title>Draft Whole-Genome sequence of the green sulfur bacterium Chlorobaculum thiosulfatiphilum DSM 249.</title>
        <authorList>
            <person name="Meyer T.E."/>
            <person name="Kyndt J.A."/>
        </authorList>
    </citation>
    <scope>NUCLEOTIDE SEQUENCE [LARGE SCALE GENOMIC DNA]</scope>
    <source>
        <strain evidence="11 12">DSM 249</strain>
    </source>
</reference>
<dbReference type="EMBL" id="VDCH01000002">
    <property type="protein sequence ID" value="TNJ40099.1"/>
    <property type="molecule type" value="Genomic_DNA"/>
</dbReference>
<comment type="cofactor">
    <cofactor evidence="1">
        <name>Zn(2+)</name>
        <dbReference type="ChEBI" id="CHEBI:29105"/>
    </cofactor>
</comment>
<evidence type="ECO:0000256" key="3">
    <source>
        <dbReference type="ARBA" id="ARBA00012499"/>
    </source>
</evidence>
<dbReference type="GO" id="GO:0005737">
    <property type="term" value="C:cytoplasm"/>
    <property type="evidence" value="ECO:0007669"/>
    <property type="project" value="TreeGrafter"/>
</dbReference>
<dbReference type="PANTHER" id="PTHR10173">
    <property type="entry name" value="METHIONINE SULFOXIDE REDUCTASE"/>
    <property type="match status" value="1"/>
</dbReference>
<dbReference type="SUPFAM" id="SSF51316">
    <property type="entry name" value="Mss4-like"/>
    <property type="match status" value="1"/>
</dbReference>
<dbReference type="Proteomes" id="UP000308271">
    <property type="component" value="Unassembled WGS sequence"/>
</dbReference>
<dbReference type="AlphaFoldDB" id="A0A5C4SAX7"/>
<dbReference type="GO" id="GO:0030091">
    <property type="term" value="P:protein repair"/>
    <property type="evidence" value="ECO:0007669"/>
    <property type="project" value="InterPro"/>
</dbReference>
<keyword evidence="4" id="KW-0479">Metal-binding</keyword>
<evidence type="ECO:0000256" key="2">
    <source>
        <dbReference type="ARBA" id="ARBA00007174"/>
    </source>
</evidence>
<evidence type="ECO:0000259" key="10">
    <source>
        <dbReference type="PROSITE" id="PS51790"/>
    </source>
</evidence>
<comment type="catalytic activity">
    <reaction evidence="7">
        <text>L-methionyl-[protein] + [thioredoxin]-disulfide + H2O = L-methionyl-(R)-S-oxide-[protein] + [thioredoxin]-dithiol</text>
        <dbReference type="Rhea" id="RHEA:24164"/>
        <dbReference type="Rhea" id="RHEA-COMP:10698"/>
        <dbReference type="Rhea" id="RHEA-COMP:10700"/>
        <dbReference type="Rhea" id="RHEA-COMP:12313"/>
        <dbReference type="Rhea" id="RHEA-COMP:12314"/>
        <dbReference type="ChEBI" id="CHEBI:15377"/>
        <dbReference type="ChEBI" id="CHEBI:16044"/>
        <dbReference type="ChEBI" id="CHEBI:29950"/>
        <dbReference type="ChEBI" id="CHEBI:45764"/>
        <dbReference type="ChEBI" id="CHEBI:50058"/>
        <dbReference type="EC" id="1.8.4.12"/>
    </reaction>
</comment>
<keyword evidence="5" id="KW-0862">Zinc</keyword>
<keyword evidence="9" id="KW-0732">Signal</keyword>
<keyword evidence="6 11" id="KW-0560">Oxidoreductase</keyword>
<dbReference type="FunFam" id="2.170.150.20:FF:000001">
    <property type="entry name" value="Peptide methionine sulfoxide reductase MsrB"/>
    <property type="match status" value="1"/>
</dbReference>
<evidence type="ECO:0000256" key="4">
    <source>
        <dbReference type="ARBA" id="ARBA00022723"/>
    </source>
</evidence>
<organism evidence="11 12">
    <name type="scientific">Chlorobaculum thiosulfatiphilum</name>
    <name type="common">Chlorobium limicola f.sp. thiosulfatophilum</name>
    <dbReference type="NCBI Taxonomy" id="115852"/>
    <lineage>
        <taxon>Bacteria</taxon>
        <taxon>Pseudomonadati</taxon>
        <taxon>Chlorobiota</taxon>
        <taxon>Chlorobiia</taxon>
        <taxon>Chlorobiales</taxon>
        <taxon>Chlorobiaceae</taxon>
        <taxon>Chlorobaculum</taxon>
    </lineage>
</organism>
<evidence type="ECO:0000256" key="8">
    <source>
        <dbReference type="SAM" id="MobiDB-lite"/>
    </source>
</evidence>
<evidence type="ECO:0000256" key="5">
    <source>
        <dbReference type="ARBA" id="ARBA00022833"/>
    </source>
</evidence>
<feature type="signal peptide" evidence="9">
    <location>
        <begin position="1"/>
        <end position="19"/>
    </location>
</feature>
<evidence type="ECO:0000313" key="12">
    <source>
        <dbReference type="Proteomes" id="UP000308271"/>
    </source>
</evidence>
<dbReference type="GO" id="GO:0033743">
    <property type="term" value="F:peptide-methionine (R)-S-oxide reductase activity"/>
    <property type="evidence" value="ECO:0007669"/>
    <property type="project" value="UniProtKB-EC"/>
</dbReference>
<dbReference type="InterPro" id="IPR002579">
    <property type="entry name" value="Met_Sox_Rdtase_MsrB_dom"/>
</dbReference>
<dbReference type="PANTHER" id="PTHR10173:SF52">
    <property type="entry name" value="METHIONINE-R-SULFOXIDE REDUCTASE B1"/>
    <property type="match status" value="1"/>
</dbReference>
<name>A0A5C4SAX7_CHLTI</name>
<evidence type="ECO:0000256" key="6">
    <source>
        <dbReference type="ARBA" id="ARBA00023002"/>
    </source>
</evidence>
<proteinExistence type="inferred from homology"/>
<sequence>MRSFAIQVFVMLTALSACLASPKSSPPKPDNAMNNASHPNNPYYSRTDTTRLDLPDSVWKQVLSPELYAVARHGETERAFTGKYWNYEGLGTYYCAACGNELFRSDAKFASTCGWPSFFETVRPGSVIYRPDNAFGMARTEVLCGRCGAHLGHLFDDGPPPTGKRFCMNSISLDFEPDKHEKATAQ</sequence>
<evidence type="ECO:0000256" key="1">
    <source>
        <dbReference type="ARBA" id="ARBA00001947"/>
    </source>
</evidence>
<dbReference type="GO" id="GO:0006979">
    <property type="term" value="P:response to oxidative stress"/>
    <property type="evidence" value="ECO:0007669"/>
    <property type="project" value="InterPro"/>
</dbReference>
<comment type="caution">
    <text evidence="11">The sequence shown here is derived from an EMBL/GenBank/DDBJ whole genome shotgun (WGS) entry which is preliminary data.</text>
</comment>